<comment type="caution">
    <text evidence="1">The sequence shown here is derived from an EMBL/GenBank/DDBJ whole genome shotgun (WGS) entry which is preliminary data.</text>
</comment>
<protein>
    <submittedName>
        <fullName evidence="1">Uncharacterized protein</fullName>
    </submittedName>
</protein>
<dbReference type="Proteomes" id="UP000054721">
    <property type="component" value="Unassembled WGS sequence"/>
</dbReference>
<evidence type="ECO:0000313" key="1">
    <source>
        <dbReference type="EMBL" id="KRZ46984.1"/>
    </source>
</evidence>
<evidence type="ECO:0000313" key="2">
    <source>
        <dbReference type="Proteomes" id="UP000054721"/>
    </source>
</evidence>
<dbReference type="EMBL" id="JYDW01001638">
    <property type="protein sequence ID" value="KRZ46984.1"/>
    <property type="molecule type" value="Genomic_DNA"/>
</dbReference>
<name>A0A0V1KID3_9BILA</name>
<organism evidence="1 2">
    <name type="scientific">Trichinella nativa</name>
    <dbReference type="NCBI Taxonomy" id="6335"/>
    <lineage>
        <taxon>Eukaryota</taxon>
        <taxon>Metazoa</taxon>
        <taxon>Ecdysozoa</taxon>
        <taxon>Nematoda</taxon>
        <taxon>Enoplea</taxon>
        <taxon>Dorylaimia</taxon>
        <taxon>Trichinellida</taxon>
        <taxon>Trichinellidae</taxon>
        <taxon>Trichinella</taxon>
    </lineage>
</organism>
<dbReference type="AlphaFoldDB" id="A0A0V1KID3"/>
<reference evidence="1 2" key="1">
    <citation type="submission" date="2015-05" db="EMBL/GenBank/DDBJ databases">
        <title>Evolution of Trichinella species and genotypes.</title>
        <authorList>
            <person name="Korhonen P.K."/>
            <person name="Edoardo P."/>
            <person name="Giuseppe L.R."/>
            <person name="Gasser R.B."/>
        </authorList>
    </citation>
    <scope>NUCLEOTIDE SEQUENCE [LARGE SCALE GENOMIC DNA]</scope>
    <source>
        <strain evidence="1">ISS10</strain>
    </source>
</reference>
<keyword evidence="2" id="KW-1185">Reference proteome</keyword>
<accession>A0A0V1KID3</accession>
<gene>
    <name evidence="1" type="ORF">T02_11672</name>
</gene>
<sequence length="37" mass="4333">MGGPVCRPIDDWSFQQNLAGICNSVWVWWLIMGWIPR</sequence>
<proteinExistence type="predicted"/>